<keyword evidence="2" id="KW-1185">Reference proteome</keyword>
<gene>
    <name evidence="1" type="ORF">NTH_03923</name>
</gene>
<dbReference type="Proteomes" id="UP001342418">
    <property type="component" value="Chromosome"/>
</dbReference>
<evidence type="ECO:0000313" key="1">
    <source>
        <dbReference type="EMBL" id="UUP19420.1"/>
    </source>
</evidence>
<name>A0ABY5MQL6_9HYPH</name>
<accession>A0ABY5MQL6</accession>
<organism evidence="1 2">
    <name type="scientific">Nitratireductor thuwali</name>
    <dbReference type="NCBI Taxonomy" id="2267699"/>
    <lineage>
        <taxon>Bacteria</taxon>
        <taxon>Pseudomonadati</taxon>
        <taxon>Pseudomonadota</taxon>
        <taxon>Alphaproteobacteria</taxon>
        <taxon>Hyphomicrobiales</taxon>
        <taxon>Phyllobacteriaceae</taxon>
        <taxon>Nitratireductor</taxon>
    </lineage>
</organism>
<evidence type="ECO:0000313" key="2">
    <source>
        <dbReference type="Proteomes" id="UP001342418"/>
    </source>
</evidence>
<sequence>MTGGVLAIRRAKGIETLVVPAEPDAAMPVSFLARAKRLLGQAAQRLSVRLEREPLDSLDALLRFTQTRAAFVSQKKLYGYLKARMGTRYPSMFEDDVFVDSVNIAKRHVFAASLSDITIHTVARIAAAGLAEPHARTLAIQCHEAGLTENAEELGAELVGHYRQAFAERLDNVHWQNLAAGGDCFTESPAALYHWAPIDDSLKRHDREIVQNSIRFAWAEVIRDFRARGVPDGIAADFLARTGEMTQRRTG</sequence>
<dbReference type="EMBL" id="CP030941">
    <property type="protein sequence ID" value="UUP19420.1"/>
    <property type="molecule type" value="Genomic_DNA"/>
</dbReference>
<proteinExistence type="predicted"/>
<protein>
    <submittedName>
        <fullName evidence="1">Uncharacterized protein</fullName>
    </submittedName>
</protein>
<reference evidence="1 2" key="1">
    <citation type="submission" date="2018-07" db="EMBL/GenBank/DDBJ databases">
        <title>Genome sequence of Nitratireductor thuwali#1536.</title>
        <authorList>
            <person name="Michoud G."/>
            <person name="Merlino G."/>
            <person name="Sefrji F.O."/>
            <person name="Daffonchio D."/>
        </authorList>
    </citation>
    <scope>NUCLEOTIDE SEQUENCE [LARGE SCALE GENOMIC DNA]</scope>
    <source>
        <strain evidence="2">Nit1536</strain>
    </source>
</reference>